<name>A0A484IAJ3_9ARCH</name>
<dbReference type="KEGG" id="nfn:NFRAN_1461"/>
<keyword evidence="2" id="KW-1185">Reference proteome</keyword>
<evidence type="ECO:0000313" key="1">
    <source>
        <dbReference type="EMBL" id="VFJ13783.1"/>
    </source>
</evidence>
<sequence>MFLLEYMWIFLRIINAGVAQPGQRRETVKSTRLRNQDLRHLIS</sequence>
<proteinExistence type="predicted"/>
<gene>
    <name evidence="1" type="ORF">NFRAN_1461</name>
</gene>
<protein>
    <submittedName>
        <fullName evidence="1">Uncharacterized protein</fullName>
    </submittedName>
</protein>
<evidence type="ECO:0000313" key="2">
    <source>
        <dbReference type="Proteomes" id="UP000294299"/>
    </source>
</evidence>
<dbReference type="EMBL" id="LR216287">
    <property type="protein sequence ID" value="VFJ13783.1"/>
    <property type="molecule type" value="Genomic_DNA"/>
</dbReference>
<dbReference type="AlphaFoldDB" id="A0A484IAJ3"/>
<dbReference type="Proteomes" id="UP000294299">
    <property type="component" value="Chromosome NFRAN"/>
</dbReference>
<organism evidence="1 2">
    <name type="scientific">Candidatus Nitrosocosmicus franklandianus</name>
    <dbReference type="NCBI Taxonomy" id="1798806"/>
    <lineage>
        <taxon>Archaea</taxon>
        <taxon>Nitrososphaerota</taxon>
        <taxon>Nitrososphaeria</taxon>
        <taxon>Nitrososphaerales</taxon>
        <taxon>Nitrososphaeraceae</taxon>
        <taxon>Candidatus Nitrosocosmicus</taxon>
    </lineage>
</organism>
<reference evidence="1 2" key="1">
    <citation type="submission" date="2019-02" db="EMBL/GenBank/DDBJ databases">
        <authorList>
            <person name="Lehtovirta-Morley E L."/>
        </authorList>
    </citation>
    <scope>NUCLEOTIDE SEQUENCE [LARGE SCALE GENOMIC DNA]</scope>
    <source>
        <strain evidence="1">NFRAN1</strain>
    </source>
</reference>
<accession>A0A484IAJ3</accession>